<gene>
    <name evidence="2" type="ORF">COV01_01415</name>
</gene>
<sequence length="124" mass="13721">MYIDYEKLIGWGVGVYAVMFLLWSAFVAYGFVDGYLPQIIGLVVLIGLMYKAGKSIPGGTWQSALPYSVSWVVIIGVLDIILSVPFAGWEIFTDWNLWVSYGLIFAIPLLAAIDFVSDTKGTQE</sequence>
<evidence type="ECO:0000313" key="2">
    <source>
        <dbReference type="EMBL" id="PJE74367.1"/>
    </source>
</evidence>
<proteinExistence type="predicted"/>
<keyword evidence="1" id="KW-1133">Transmembrane helix</keyword>
<accession>A0A2M8LCM5</accession>
<feature type="transmembrane region" description="Helical" evidence="1">
    <location>
        <begin position="95"/>
        <end position="116"/>
    </location>
</feature>
<name>A0A2M8LCM5_9BACT</name>
<evidence type="ECO:0000313" key="3">
    <source>
        <dbReference type="Proteomes" id="UP000228700"/>
    </source>
</evidence>
<feature type="transmembrane region" description="Helical" evidence="1">
    <location>
        <begin position="9"/>
        <end position="29"/>
    </location>
</feature>
<organism evidence="2 3">
    <name type="scientific">Candidatus Taylorbacteria bacterium CG10_big_fil_rev_8_21_14_0_10_41_48</name>
    <dbReference type="NCBI Taxonomy" id="1975024"/>
    <lineage>
        <taxon>Bacteria</taxon>
        <taxon>Candidatus Tayloriibacteriota</taxon>
    </lineage>
</organism>
<dbReference type="Proteomes" id="UP000228700">
    <property type="component" value="Unassembled WGS sequence"/>
</dbReference>
<feature type="transmembrane region" description="Helical" evidence="1">
    <location>
        <begin position="64"/>
        <end position="89"/>
    </location>
</feature>
<dbReference type="EMBL" id="PFEQ01000006">
    <property type="protein sequence ID" value="PJE74367.1"/>
    <property type="molecule type" value="Genomic_DNA"/>
</dbReference>
<comment type="caution">
    <text evidence="2">The sequence shown here is derived from an EMBL/GenBank/DDBJ whole genome shotgun (WGS) entry which is preliminary data.</text>
</comment>
<evidence type="ECO:0000256" key="1">
    <source>
        <dbReference type="SAM" id="Phobius"/>
    </source>
</evidence>
<protein>
    <submittedName>
        <fullName evidence="2">Uncharacterized protein</fullName>
    </submittedName>
</protein>
<dbReference type="AlphaFoldDB" id="A0A2M8LCM5"/>
<feature type="transmembrane region" description="Helical" evidence="1">
    <location>
        <begin position="35"/>
        <end position="52"/>
    </location>
</feature>
<keyword evidence="1" id="KW-0472">Membrane</keyword>
<reference evidence="3" key="1">
    <citation type="submission" date="2017-09" db="EMBL/GenBank/DDBJ databases">
        <title>Depth-based differentiation of microbial function through sediment-hosted aquifers and enrichment of novel symbionts in the deep terrestrial subsurface.</title>
        <authorList>
            <person name="Probst A.J."/>
            <person name="Ladd B."/>
            <person name="Jarett J.K."/>
            <person name="Geller-Mcgrath D.E."/>
            <person name="Sieber C.M.K."/>
            <person name="Emerson J.B."/>
            <person name="Anantharaman K."/>
            <person name="Thomas B.C."/>
            <person name="Malmstrom R."/>
            <person name="Stieglmeier M."/>
            <person name="Klingl A."/>
            <person name="Woyke T."/>
            <person name="Ryan C.M."/>
            <person name="Banfield J.F."/>
        </authorList>
    </citation>
    <scope>NUCLEOTIDE SEQUENCE [LARGE SCALE GENOMIC DNA]</scope>
</reference>
<keyword evidence="1" id="KW-0812">Transmembrane</keyword>